<dbReference type="NCBIfam" id="TIGR04063">
    <property type="entry name" value="stp3"/>
    <property type="match status" value="1"/>
</dbReference>
<keyword evidence="3" id="KW-0808">Transferase</keyword>
<sequence>MGWETFQLTGTRQGNGSEREEHVDDWIFNRTPPASGLLATLPIVQYRYMMRALHTRLAEVVTKVRPDIIHAHSPVLNALPAIAVGRSADIPVVYEVRAFWEDAAVDHGTAREWGPRYRLTRALETRALQRADAVTTICAGLRDDMLKRGIPADKITVIPNAVDISQFHFTATADTGLLERYGLTRGSTLGFAGSFYAYEGLDVLLRAMPLVLREAPQVRLLLLGGGPQEAHLQALAARLGIEDVVHFIGRVPHSEVSRYYSAMDIMVYPRVSRRLTELVTPLKPLEAMAMGKLVAASDVGGHRELIRDGHNGHLFPAGSADAVARCLMKLLKTPGTWDEVITNGRAYVENERNWKTSVARYRAVYTGVLERARRSEGGPHDR</sequence>
<reference evidence="3" key="2">
    <citation type="journal article" date="2014" name="ISME J.">
        <title>Microbial stratification in low pH oxic and suboxic macroscopic growths along an acid mine drainage.</title>
        <authorList>
            <person name="Mendez-Garcia C."/>
            <person name="Mesa V."/>
            <person name="Sprenger R.R."/>
            <person name="Richter M."/>
            <person name="Diez M.S."/>
            <person name="Solano J."/>
            <person name="Bargiela R."/>
            <person name="Golyshina O.V."/>
            <person name="Manteca A."/>
            <person name="Ramos J.L."/>
            <person name="Gallego J.R."/>
            <person name="Llorente I."/>
            <person name="Martins Dos Santos V.A."/>
            <person name="Jensen O.N."/>
            <person name="Pelaez A.I."/>
            <person name="Sanchez J."/>
            <person name="Ferrer M."/>
        </authorList>
    </citation>
    <scope>NUCLEOTIDE SEQUENCE</scope>
</reference>
<evidence type="ECO:0000313" key="3">
    <source>
        <dbReference type="EMBL" id="EQD35230.1"/>
    </source>
</evidence>
<gene>
    <name evidence="3" type="ORF">B2A_12490</name>
</gene>
<comment type="caution">
    <text evidence="3">The sequence shown here is derived from an EMBL/GenBank/DDBJ whole genome shotgun (WGS) entry which is preliminary data.</text>
</comment>
<evidence type="ECO:0000259" key="2">
    <source>
        <dbReference type="Pfam" id="PF13439"/>
    </source>
</evidence>
<feature type="region of interest" description="Disordered" evidence="1">
    <location>
        <begin position="1"/>
        <end position="20"/>
    </location>
</feature>
<dbReference type="EMBL" id="AUZZ01009009">
    <property type="protein sequence ID" value="EQD35230.1"/>
    <property type="molecule type" value="Genomic_DNA"/>
</dbReference>
<dbReference type="Pfam" id="PF13692">
    <property type="entry name" value="Glyco_trans_1_4"/>
    <property type="match status" value="1"/>
</dbReference>
<dbReference type="EC" id="2.4.-.-" evidence="3"/>
<organism evidence="3">
    <name type="scientific">mine drainage metagenome</name>
    <dbReference type="NCBI Taxonomy" id="410659"/>
    <lineage>
        <taxon>unclassified sequences</taxon>
        <taxon>metagenomes</taxon>
        <taxon>ecological metagenomes</taxon>
    </lineage>
</organism>
<proteinExistence type="predicted"/>
<evidence type="ECO:0000256" key="1">
    <source>
        <dbReference type="SAM" id="MobiDB-lite"/>
    </source>
</evidence>
<dbReference type="InterPro" id="IPR024004">
    <property type="entry name" value="PEP-CTERM/XrtA_GlycosylTrfase"/>
</dbReference>
<protein>
    <submittedName>
        <fullName evidence="3">Glycosyl transferase group 1</fullName>
        <ecNumber evidence="3">2.4.-.-</ecNumber>
    </submittedName>
</protein>
<feature type="compositionally biased region" description="Polar residues" evidence="1">
    <location>
        <begin position="1"/>
        <end position="16"/>
    </location>
</feature>
<dbReference type="CDD" id="cd03794">
    <property type="entry name" value="GT4_WbuB-like"/>
    <property type="match status" value="1"/>
</dbReference>
<dbReference type="PANTHER" id="PTHR45947">
    <property type="entry name" value="SULFOQUINOVOSYL TRANSFERASE SQD2"/>
    <property type="match status" value="1"/>
</dbReference>
<dbReference type="PANTHER" id="PTHR45947:SF3">
    <property type="entry name" value="SULFOQUINOVOSYL TRANSFERASE SQD2"/>
    <property type="match status" value="1"/>
</dbReference>
<dbReference type="Pfam" id="PF13439">
    <property type="entry name" value="Glyco_transf_4"/>
    <property type="match status" value="1"/>
</dbReference>
<dbReference type="GO" id="GO:0016758">
    <property type="term" value="F:hexosyltransferase activity"/>
    <property type="evidence" value="ECO:0007669"/>
    <property type="project" value="TreeGrafter"/>
</dbReference>
<dbReference type="Gene3D" id="3.40.50.2000">
    <property type="entry name" value="Glycogen Phosphorylase B"/>
    <property type="match status" value="2"/>
</dbReference>
<dbReference type="InterPro" id="IPR050194">
    <property type="entry name" value="Glycosyltransferase_grp1"/>
</dbReference>
<dbReference type="SUPFAM" id="SSF53756">
    <property type="entry name" value="UDP-Glycosyltransferase/glycogen phosphorylase"/>
    <property type="match status" value="1"/>
</dbReference>
<feature type="domain" description="Glycosyltransferase subfamily 4-like N-terminal" evidence="2">
    <location>
        <begin position="41"/>
        <end position="165"/>
    </location>
</feature>
<dbReference type="InterPro" id="IPR028098">
    <property type="entry name" value="Glyco_trans_4-like_N"/>
</dbReference>
<keyword evidence="3" id="KW-0328">Glycosyltransferase</keyword>
<reference evidence="3" key="1">
    <citation type="submission" date="2013-08" db="EMBL/GenBank/DDBJ databases">
        <authorList>
            <person name="Mendez C."/>
            <person name="Richter M."/>
            <person name="Ferrer M."/>
            <person name="Sanchez J."/>
        </authorList>
    </citation>
    <scope>NUCLEOTIDE SEQUENCE</scope>
</reference>
<accession>T1A094</accession>
<name>T1A094_9ZZZZ</name>
<dbReference type="AlphaFoldDB" id="T1A094"/>